<keyword evidence="4" id="KW-1185">Reference proteome</keyword>
<sequence length="336" mass="35752">GADGLGILSADQTTCCPARCGKCGGAHCAIRFHGSADSCCQMNIAAKAMPCGIPPCTRFSSLPGSVVLALEVQEALKAPPKCQYEEDQCGARWKTGADEYNPVQQTPYTTCCQGVVFGQSACKALPIQSDNTWGTACFPFNDKNCLNGNLECEKEIYAFTPFGSTRNQVCCKVATHDCVQDPDSKHYGSICVARVQCAKGQDACGRSKKAGSILQTADNTCCPCNTKCYTIDTDGGGYKTKCLDCAVPCGRDYVNKPGIDTQCCLPRQTCIPSFHGAAEPDTTHCAYDFPCSKDLCKNGGKCRVKQFPYAGQFDRCDCAPGFKGVFCDKAVAATAA</sequence>
<name>A0A835Z859_9STRA</name>
<accession>A0A835Z859</accession>
<evidence type="ECO:0000313" key="3">
    <source>
        <dbReference type="EMBL" id="KAG5189497.1"/>
    </source>
</evidence>
<evidence type="ECO:0000256" key="1">
    <source>
        <dbReference type="PROSITE-ProRule" id="PRU00076"/>
    </source>
</evidence>
<organism evidence="3 4">
    <name type="scientific">Tribonema minus</name>
    <dbReference type="NCBI Taxonomy" id="303371"/>
    <lineage>
        <taxon>Eukaryota</taxon>
        <taxon>Sar</taxon>
        <taxon>Stramenopiles</taxon>
        <taxon>Ochrophyta</taxon>
        <taxon>PX clade</taxon>
        <taxon>Xanthophyceae</taxon>
        <taxon>Tribonematales</taxon>
        <taxon>Tribonemataceae</taxon>
        <taxon>Tribonema</taxon>
    </lineage>
</organism>
<dbReference type="SUPFAM" id="SSF57196">
    <property type="entry name" value="EGF/Laminin"/>
    <property type="match status" value="1"/>
</dbReference>
<protein>
    <recommendedName>
        <fullName evidence="2">EGF-like domain-containing protein</fullName>
    </recommendedName>
</protein>
<dbReference type="EMBL" id="JAFCMP010000049">
    <property type="protein sequence ID" value="KAG5189497.1"/>
    <property type="molecule type" value="Genomic_DNA"/>
</dbReference>
<dbReference type="PROSITE" id="PS50026">
    <property type="entry name" value="EGF_3"/>
    <property type="match status" value="1"/>
</dbReference>
<dbReference type="InterPro" id="IPR000742">
    <property type="entry name" value="EGF"/>
</dbReference>
<keyword evidence="1" id="KW-1015">Disulfide bond</keyword>
<proteinExistence type="predicted"/>
<dbReference type="SMART" id="SM00181">
    <property type="entry name" value="EGF"/>
    <property type="match status" value="1"/>
</dbReference>
<dbReference type="OrthoDB" id="9981301at2759"/>
<dbReference type="PROSITE" id="PS01186">
    <property type="entry name" value="EGF_2"/>
    <property type="match status" value="1"/>
</dbReference>
<comment type="caution">
    <text evidence="3">The sequence shown here is derived from an EMBL/GenBank/DDBJ whole genome shotgun (WGS) entry which is preliminary data.</text>
</comment>
<keyword evidence="1" id="KW-0245">EGF-like domain</keyword>
<dbReference type="Proteomes" id="UP000664859">
    <property type="component" value="Unassembled WGS sequence"/>
</dbReference>
<evidence type="ECO:0000313" key="4">
    <source>
        <dbReference type="Proteomes" id="UP000664859"/>
    </source>
</evidence>
<dbReference type="AlphaFoldDB" id="A0A835Z859"/>
<feature type="non-terminal residue" evidence="3">
    <location>
        <position position="1"/>
    </location>
</feature>
<dbReference type="PROSITE" id="PS00022">
    <property type="entry name" value="EGF_1"/>
    <property type="match status" value="1"/>
</dbReference>
<gene>
    <name evidence="3" type="ORF">JKP88DRAFT_301637</name>
</gene>
<feature type="disulfide bond" evidence="1">
    <location>
        <begin position="318"/>
        <end position="327"/>
    </location>
</feature>
<dbReference type="Gene3D" id="2.10.25.10">
    <property type="entry name" value="Laminin"/>
    <property type="match status" value="1"/>
</dbReference>
<feature type="domain" description="EGF-like" evidence="2">
    <location>
        <begin position="287"/>
        <end position="328"/>
    </location>
</feature>
<evidence type="ECO:0000259" key="2">
    <source>
        <dbReference type="PROSITE" id="PS50026"/>
    </source>
</evidence>
<comment type="caution">
    <text evidence="1">Lacks conserved residue(s) required for the propagation of feature annotation.</text>
</comment>
<reference evidence="3" key="1">
    <citation type="submission" date="2021-02" db="EMBL/GenBank/DDBJ databases">
        <title>First Annotated Genome of the Yellow-green Alga Tribonema minus.</title>
        <authorList>
            <person name="Mahan K.M."/>
        </authorList>
    </citation>
    <scope>NUCLEOTIDE SEQUENCE</scope>
    <source>
        <strain evidence="3">UTEX B ZZ1240</strain>
    </source>
</reference>